<evidence type="ECO:0000313" key="2">
    <source>
        <dbReference type="EMBL" id="MDP5184406.1"/>
    </source>
</evidence>
<dbReference type="Pfam" id="PF18480">
    <property type="entry name" value="DUF5615"/>
    <property type="match status" value="1"/>
</dbReference>
<dbReference type="Proteomes" id="UP001233673">
    <property type="component" value="Unassembled WGS sequence"/>
</dbReference>
<dbReference type="RefSeq" id="WP_306000971.1">
    <property type="nucleotide sequence ID" value="NZ_JASNFN010000024.1"/>
</dbReference>
<gene>
    <name evidence="2" type="ORF">QOZ88_17360</name>
</gene>
<dbReference type="InterPro" id="IPR041049">
    <property type="entry name" value="DUF5615"/>
</dbReference>
<comment type="caution">
    <text evidence="2">The sequence shown here is derived from an EMBL/GenBank/DDBJ whole genome shotgun (WGS) entry which is preliminary data.</text>
</comment>
<sequence length="117" mass="13142">MRLLLDEMYPRRLAEQLRAEGHDVVAVVELPDLVGHEDADIARWARQNTRVVVTENIVDFAPLGVEEHAGVLLVNARRWPRTPSGLPRLLAALHAWLDARPGADDRSRRGAGLVEWL</sequence>
<protein>
    <submittedName>
        <fullName evidence="2">DUF5615 family PIN-like protein</fullName>
    </submittedName>
</protein>
<reference evidence="3" key="1">
    <citation type="submission" date="2023-05" db="EMBL/GenBank/DDBJ databases">
        <title>Draft genome of Pseudofrankia sp. BMG5.37.</title>
        <authorList>
            <person name="Gtari M."/>
            <person name="Ghodhbane F."/>
            <person name="Sbissi I."/>
        </authorList>
    </citation>
    <scope>NUCLEOTIDE SEQUENCE [LARGE SCALE GENOMIC DNA]</scope>
    <source>
        <strain evidence="3">BMG 814</strain>
    </source>
</reference>
<accession>A0ABT9IFR9</accession>
<dbReference type="EMBL" id="JASNFN010000024">
    <property type="protein sequence ID" value="MDP5184406.1"/>
    <property type="molecule type" value="Genomic_DNA"/>
</dbReference>
<proteinExistence type="predicted"/>
<keyword evidence="3" id="KW-1185">Reference proteome</keyword>
<name>A0ABT9IFR9_9ACTN</name>
<evidence type="ECO:0000313" key="3">
    <source>
        <dbReference type="Proteomes" id="UP001233673"/>
    </source>
</evidence>
<feature type="domain" description="DUF5615" evidence="1">
    <location>
        <begin position="1"/>
        <end position="97"/>
    </location>
</feature>
<organism evidence="2 3">
    <name type="scientific">Blastococcus carthaginiensis</name>
    <dbReference type="NCBI Taxonomy" id="3050034"/>
    <lineage>
        <taxon>Bacteria</taxon>
        <taxon>Bacillati</taxon>
        <taxon>Actinomycetota</taxon>
        <taxon>Actinomycetes</taxon>
        <taxon>Geodermatophilales</taxon>
        <taxon>Geodermatophilaceae</taxon>
        <taxon>Blastococcus</taxon>
    </lineage>
</organism>
<evidence type="ECO:0000259" key="1">
    <source>
        <dbReference type="Pfam" id="PF18480"/>
    </source>
</evidence>